<keyword evidence="3" id="KW-1185">Reference proteome</keyword>
<keyword evidence="1" id="KW-0472">Membrane</keyword>
<evidence type="ECO:0008006" key="4">
    <source>
        <dbReference type="Google" id="ProtNLM"/>
    </source>
</evidence>
<dbReference type="AlphaFoldDB" id="A0A5J4KKF8"/>
<name>A0A5J4KKF8_9CHLR</name>
<reference evidence="2 3" key="1">
    <citation type="submission" date="2019-10" db="EMBL/GenBank/DDBJ databases">
        <title>Dictyobacter vulcani sp. nov., within the class Ktedonobacteria, isolated from soil of volcanic Mt. Zao.</title>
        <authorList>
            <person name="Zheng Y."/>
            <person name="Wang C.M."/>
            <person name="Sakai Y."/>
            <person name="Abe K."/>
            <person name="Yokota A."/>
            <person name="Yabe S."/>
        </authorList>
    </citation>
    <scope>NUCLEOTIDE SEQUENCE [LARGE SCALE GENOMIC DNA]</scope>
    <source>
        <strain evidence="2 3">W12</strain>
    </source>
</reference>
<evidence type="ECO:0000313" key="2">
    <source>
        <dbReference type="EMBL" id="GER86609.1"/>
    </source>
</evidence>
<sequence>MGSAPPLSSSSQRRRVGPIGVVLLVMAVLLILGVAGYFVLPLLGIGKATQAAITTSDLQTTVNYAGMDITLVNAQQAANFIDDPQTHSDGMLRLHVQATNKNKKAAVLIYPTIAHLLLPGGNELAPVYASDYTAVAPGETRSNTVDFVVPAATKVNQLTLLLGSAAEARLNIPLQPHADMGKYAAKTSDVNKKTSYLSLDYLVTQVTTQMSLDGQQAPKGMRYLSVNLKIGNPLMQPVIAGSPFDYLRVKSGDTSIAPVQATIPLNFASQVKDQAGSAVFLIPQDVTTVTLVLGSKNTDGFDPGTVNIAL</sequence>
<dbReference type="EMBL" id="BKZW01000001">
    <property type="protein sequence ID" value="GER86609.1"/>
    <property type="molecule type" value="Genomic_DNA"/>
</dbReference>
<dbReference type="Proteomes" id="UP000326912">
    <property type="component" value="Unassembled WGS sequence"/>
</dbReference>
<proteinExistence type="predicted"/>
<keyword evidence="1" id="KW-0812">Transmembrane</keyword>
<evidence type="ECO:0000313" key="3">
    <source>
        <dbReference type="Proteomes" id="UP000326912"/>
    </source>
</evidence>
<evidence type="ECO:0000256" key="1">
    <source>
        <dbReference type="SAM" id="Phobius"/>
    </source>
</evidence>
<accession>A0A5J4KKF8</accession>
<keyword evidence="1" id="KW-1133">Transmembrane helix</keyword>
<feature type="transmembrane region" description="Helical" evidence="1">
    <location>
        <begin position="21"/>
        <end position="40"/>
    </location>
</feature>
<comment type="caution">
    <text evidence="2">The sequence shown here is derived from an EMBL/GenBank/DDBJ whole genome shotgun (WGS) entry which is preliminary data.</text>
</comment>
<gene>
    <name evidence="2" type="ORF">KDW_07710</name>
</gene>
<organism evidence="2 3">
    <name type="scientific">Dictyobacter vulcani</name>
    <dbReference type="NCBI Taxonomy" id="2607529"/>
    <lineage>
        <taxon>Bacteria</taxon>
        <taxon>Bacillati</taxon>
        <taxon>Chloroflexota</taxon>
        <taxon>Ktedonobacteria</taxon>
        <taxon>Ktedonobacterales</taxon>
        <taxon>Dictyobacteraceae</taxon>
        <taxon>Dictyobacter</taxon>
    </lineage>
</organism>
<protein>
    <recommendedName>
        <fullName evidence="4">DUF4352 domain-containing protein</fullName>
    </recommendedName>
</protein>